<proteinExistence type="predicted"/>
<sequence>MIPLGWVLKTIATSSGVNAVAHLGDRLIVAGSFGTVDIYSPDGASLHRYPGRSIVTGVAGSGDSLVVGSSDGEVNHWAPAPGRLVLQTDSGTPHFDVPRSDVGLLIGTAEGAVVMSRERGRVGATSHRPRP</sequence>
<dbReference type="InterPro" id="IPR015943">
    <property type="entry name" value="WD40/YVTN_repeat-like_dom_sf"/>
</dbReference>
<dbReference type="KEGG" id="tfa:BW733_10475"/>
<dbReference type="STRING" id="399497.BW733_10475"/>
<dbReference type="SUPFAM" id="SSF50998">
    <property type="entry name" value="Quinoprotein alcohol dehydrogenase-like"/>
    <property type="match status" value="1"/>
</dbReference>
<dbReference type="Proteomes" id="UP000188235">
    <property type="component" value="Chromosome"/>
</dbReference>
<reference evidence="1 2" key="1">
    <citation type="journal article" date="2008" name="Int. J. Syst. Evol. Microbiol.">
        <title>Tessaracoccus flavescens sp. nov., isolated from marine sediment.</title>
        <authorList>
            <person name="Lee D.W."/>
            <person name="Lee S.D."/>
        </authorList>
    </citation>
    <scope>NUCLEOTIDE SEQUENCE [LARGE SCALE GENOMIC DNA]</scope>
    <source>
        <strain evidence="1 2">SST-39T</strain>
    </source>
</reference>
<keyword evidence="2" id="KW-1185">Reference proteome</keyword>
<name>A0A1Q2CYR2_9ACTN</name>
<dbReference type="OrthoDB" id="9767885at2"/>
<dbReference type="Gene3D" id="2.130.10.10">
    <property type="entry name" value="YVTN repeat-like/Quinoprotein amine dehydrogenase"/>
    <property type="match status" value="1"/>
</dbReference>
<dbReference type="InterPro" id="IPR011047">
    <property type="entry name" value="Quinoprotein_ADH-like_sf"/>
</dbReference>
<evidence type="ECO:0008006" key="3">
    <source>
        <dbReference type="Google" id="ProtNLM"/>
    </source>
</evidence>
<organism evidence="1 2">
    <name type="scientific">Tessaracoccus flavescens</name>
    <dbReference type="NCBI Taxonomy" id="399497"/>
    <lineage>
        <taxon>Bacteria</taxon>
        <taxon>Bacillati</taxon>
        <taxon>Actinomycetota</taxon>
        <taxon>Actinomycetes</taxon>
        <taxon>Propionibacteriales</taxon>
        <taxon>Propionibacteriaceae</taxon>
        <taxon>Tessaracoccus</taxon>
    </lineage>
</organism>
<protein>
    <recommendedName>
        <fullName evidence="3">Anaphase-promoting complex subunit 4 WD40 domain-containing protein</fullName>
    </recommendedName>
</protein>
<gene>
    <name evidence="1" type="ORF">BW733_10475</name>
</gene>
<dbReference type="EMBL" id="CP019607">
    <property type="protein sequence ID" value="AQP51194.1"/>
    <property type="molecule type" value="Genomic_DNA"/>
</dbReference>
<dbReference type="RefSeq" id="WP_077350275.1">
    <property type="nucleotide sequence ID" value="NZ_CP019607.1"/>
</dbReference>
<evidence type="ECO:0000313" key="2">
    <source>
        <dbReference type="Proteomes" id="UP000188235"/>
    </source>
</evidence>
<dbReference type="AlphaFoldDB" id="A0A1Q2CYR2"/>
<evidence type="ECO:0000313" key="1">
    <source>
        <dbReference type="EMBL" id="AQP51194.1"/>
    </source>
</evidence>
<accession>A0A1Q2CYR2</accession>